<dbReference type="AlphaFoldDB" id="A0A1W1XB83"/>
<dbReference type="SUPFAM" id="SSF81301">
    <property type="entry name" value="Nucleotidyltransferase"/>
    <property type="match status" value="1"/>
</dbReference>
<gene>
    <name evidence="2" type="ORF">SAMN02745134_01196</name>
</gene>
<dbReference type="OrthoDB" id="2539715at2"/>
<dbReference type="Pfam" id="PF18765">
    <property type="entry name" value="Polbeta"/>
    <property type="match status" value="1"/>
</dbReference>
<reference evidence="2 3" key="1">
    <citation type="submission" date="2017-04" db="EMBL/GenBank/DDBJ databases">
        <authorList>
            <person name="Afonso C.L."/>
            <person name="Miller P.J."/>
            <person name="Scott M.A."/>
            <person name="Spackman E."/>
            <person name="Goraichik I."/>
            <person name="Dimitrov K.M."/>
            <person name="Suarez D.L."/>
            <person name="Swayne D.E."/>
        </authorList>
    </citation>
    <scope>NUCLEOTIDE SEQUENCE [LARGE SCALE GENOMIC DNA]</scope>
    <source>
        <strain evidence="2 3">DSM 12555</strain>
    </source>
</reference>
<dbReference type="CDD" id="cd05403">
    <property type="entry name" value="NT_KNTase_like"/>
    <property type="match status" value="1"/>
</dbReference>
<dbReference type="Gene3D" id="1.20.120.330">
    <property type="entry name" value="Nucleotidyltransferases domain 2"/>
    <property type="match status" value="1"/>
</dbReference>
<sequence length="297" mass="35200">MGKTILQYQKIYKKFTDRFKANKNVLAVMVFGSMVSGDLWEESDIDLFVIINDELDDIRNIYVTENSIPVHIKLLSKEKLFFHNHNSQDGFLHRVFAGSRLVFSKDAEITLRYDNGRYYSDIDRNRWNLVYLGNYIKLLSVCKKHINKDPIYTSYSFMLKCAEEYSKLLVNSSGYMINNNVISMATNMSDDFRVYFDKIIFEKENLDKAIKNIIDYMERNVDGNIKNLTSFLLQFMREKDCFLSAEDIKNDNMFKNFKINFEDILIKLTKLNLIKKEKRDYKTKDGTNLIRENVYYI</sequence>
<dbReference type="InterPro" id="IPR043519">
    <property type="entry name" value="NT_sf"/>
</dbReference>
<protein>
    <recommendedName>
        <fullName evidence="1">Polymerase beta nucleotidyltransferase domain-containing protein</fullName>
    </recommendedName>
</protein>
<accession>A0A1W1XB83</accession>
<evidence type="ECO:0000259" key="1">
    <source>
        <dbReference type="Pfam" id="PF18765"/>
    </source>
</evidence>
<dbReference type="STRING" id="1121291.SAMN02745134_01196"/>
<evidence type="ECO:0000313" key="2">
    <source>
        <dbReference type="EMBL" id="SMC21127.1"/>
    </source>
</evidence>
<feature type="domain" description="Polymerase beta nucleotidyltransferase" evidence="1">
    <location>
        <begin position="14"/>
        <end position="107"/>
    </location>
</feature>
<evidence type="ECO:0000313" key="3">
    <source>
        <dbReference type="Proteomes" id="UP000192468"/>
    </source>
</evidence>
<organism evidence="2 3">
    <name type="scientific">Clostridium acidisoli DSM 12555</name>
    <dbReference type="NCBI Taxonomy" id="1121291"/>
    <lineage>
        <taxon>Bacteria</taxon>
        <taxon>Bacillati</taxon>
        <taxon>Bacillota</taxon>
        <taxon>Clostridia</taxon>
        <taxon>Eubacteriales</taxon>
        <taxon>Clostridiaceae</taxon>
        <taxon>Clostridium</taxon>
    </lineage>
</organism>
<dbReference type="Proteomes" id="UP000192468">
    <property type="component" value="Unassembled WGS sequence"/>
</dbReference>
<dbReference type="InterPro" id="IPR041633">
    <property type="entry name" value="Polbeta"/>
</dbReference>
<dbReference type="Gene3D" id="3.30.460.10">
    <property type="entry name" value="Beta Polymerase, domain 2"/>
    <property type="match status" value="1"/>
</dbReference>
<name>A0A1W1XB83_9CLOT</name>
<keyword evidence="3" id="KW-1185">Reference proteome</keyword>
<dbReference type="EMBL" id="FWXH01000003">
    <property type="protein sequence ID" value="SMC21127.1"/>
    <property type="molecule type" value="Genomic_DNA"/>
</dbReference>
<proteinExistence type="predicted"/>
<dbReference type="RefSeq" id="WP_084114662.1">
    <property type="nucleotide sequence ID" value="NZ_FWXH01000003.1"/>
</dbReference>